<dbReference type="EMBL" id="LT629774">
    <property type="protein sequence ID" value="SDR94448.1"/>
    <property type="molecule type" value="Genomic_DNA"/>
</dbReference>
<evidence type="ECO:0000313" key="3">
    <source>
        <dbReference type="EMBL" id="SDR94448.1"/>
    </source>
</evidence>
<reference evidence="3 4" key="1">
    <citation type="submission" date="2016-10" db="EMBL/GenBank/DDBJ databases">
        <authorList>
            <person name="Varghese N."/>
            <person name="Submissions S."/>
        </authorList>
    </citation>
    <scope>NUCLEOTIDE SEQUENCE [LARGE SCALE GENOMIC DNA]</scope>
    <source>
        <strain evidence="3 4">RHA_55</strain>
    </source>
</reference>
<keyword evidence="2" id="KW-0472">Membrane</keyword>
<dbReference type="RefSeq" id="WP_092443950.1">
    <property type="nucleotide sequence ID" value="NZ_JBLXAG010000010.1"/>
</dbReference>
<name>A0A1H1N6F4_9FLAO</name>
<accession>A0A1H1N6F4</accession>
<evidence type="ECO:0000256" key="1">
    <source>
        <dbReference type="SAM" id="MobiDB-lite"/>
    </source>
</evidence>
<feature type="compositionally biased region" description="Polar residues" evidence="1">
    <location>
        <begin position="174"/>
        <end position="185"/>
    </location>
</feature>
<sequence length="192" mass="22021">MFNKNIKLVIAALIIGYGIYQFTEGYIGNGIMYLLLSTIFIFLYFKNELILLAFLKLRKQDFVGAKKWLDKIKNPEGALVKKQQGYLNYLNGIMVSQTNMNAAETYFKKAISLGLSMDHDLAMAKLNLAGIAFSKRRKPEAQKLLAEAQKLDKRDMLADQIKMMKNQMKKASIPKQQYGQPTSARQNRRSRR</sequence>
<protein>
    <recommendedName>
        <fullName evidence="5">DUF2892 domain-containing protein</fullName>
    </recommendedName>
</protein>
<gene>
    <name evidence="3" type="ORF">SAMN04489797_0514</name>
</gene>
<keyword evidence="2" id="KW-1133">Transmembrane helix</keyword>
<dbReference type="SUPFAM" id="SSF81901">
    <property type="entry name" value="HCP-like"/>
    <property type="match status" value="1"/>
</dbReference>
<keyword evidence="2" id="KW-0812">Transmembrane</keyword>
<evidence type="ECO:0000256" key="2">
    <source>
        <dbReference type="SAM" id="Phobius"/>
    </source>
</evidence>
<feature type="region of interest" description="Disordered" evidence="1">
    <location>
        <begin position="165"/>
        <end position="192"/>
    </location>
</feature>
<evidence type="ECO:0008006" key="5">
    <source>
        <dbReference type="Google" id="ProtNLM"/>
    </source>
</evidence>
<proteinExistence type="predicted"/>
<feature type="transmembrane region" description="Helical" evidence="2">
    <location>
        <begin position="31"/>
        <end position="55"/>
    </location>
</feature>
<dbReference type="InterPro" id="IPR011990">
    <property type="entry name" value="TPR-like_helical_dom_sf"/>
</dbReference>
<dbReference type="Gene3D" id="1.25.40.10">
    <property type="entry name" value="Tetratricopeptide repeat domain"/>
    <property type="match status" value="1"/>
</dbReference>
<keyword evidence="4" id="KW-1185">Reference proteome</keyword>
<evidence type="ECO:0000313" key="4">
    <source>
        <dbReference type="Proteomes" id="UP000198963"/>
    </source>
</evidence>
<dbReference type="Proteomes" id="UP000198963">
    <property type="component" value="Chromosome I"/>
</dbReference>
<dbReference type="STRING" id="1249933.SAMN04489797_0514"/>
<dbReference type="AlphaFoldDB" id="A0A1H1N6F4"/>
<organism evidence="3 4">
    <name type="scientific">Winogradskyella sediminis</name>
    <dbReference type="NCBI Taxonomy" id="1382466"/>
    <lineage>
        <taxon>Bacteria</taxon>
        <taxon>Pseudomonadati</taxon>
        <taxon>Bacteroidota</taxon>
        <taxon>Flavobacteriia</taxon>
        <taxon>Flavobacteriales</taxon>
        <taxon>Flavobacteriaceae</taxon>
        <taxon>Winogradskyella</taxon>
    </lineage>
</organism>